<accession>A0AAW1L599</accession>
<evidence type="ECO:0000256" key="5">
    <source>
        <dbReference type="PROSITE-ProRule" id="PRU00309"/>
    </source>
</evidence>
<reference evidence="8 9" key="1">
    <citation type="journal article" date="2024" name="BMC Genomics">
        <title>De novo assembly and annotation of Popillia japonica's genome with initial clues to its potential as an invasive pest.</title>
        <authorList>
            <person name="Cucini C."/>
            <person name="Boschi S."/>
            <person name="Funari R."/>
            <person name="Cardaioli E."/>
            <person name="Iannotti N."/>
            <person name="Marturano G."/>
            <person name="Paoli F."/>
            <person name="Bruttini M."/>
            <person name="Carapelli A."/>
            <person name="Frati F."/>
            <person name="Nardi F."/>
        </authorList>
    </citation>
    <scope>NUCLEOTIDE SEQUENCE [LARGE SCALE GENOMIC DNA]</scope>
    <source>
        <strain evidence="8">DMR45628</strain>
    </source>
</reference>
<dbReference type="SMART" id="SM00692">
    <property type="entry name" value="DM3"/>
    <property type="match status" value="1"/>
</dbReference>
<dbReference type="Pfam" id="PF21787">
    <property type="entry name" value="TNP-like_RNaseH_N"/>
    <property type="match status" value="1"/>
</dbReference>
<evidence type="ECO:0000313" key="8">
    <source>
        <dbReference type="EMBL" id="KAK9728642.1"/>
    </source>
</evidence>
<dbReference type="PANTHER" id="PTHR46600">
    <property type="entry name" value="THAP DOMAIN-CONTAINING"/>
    <property type="match status" value="1"/>
</dbReference>
<sequence>MGDYQRAYIIDINIFEFELAFRERYLVCYIYYITYIMTTFCCFFQCGRSKRRAPALRTFFFPINEPSRCEQWIINSGNVDLFNLSEDQLKRRFICELHFKKEDFLTSKLTKGAVPIPYSQQCNITRKYSHTDITEPQPSTSRNILTNQEMVYLTPPKKHPQTLDDDENNVLADITNMPSPVKKRKYTVDEATLKRNLKNKEILSIPRNINSLPALPRALTRMQLHHKRRALWLPDEKSTALSIFYKSPSTYKYLRSKGVVLPSPSTITKWLKNYKCRPGIGKQILKFIKLKVDTMSLKTKECVLLFDEMAIKQCLEFSKNKGIIEGLEDLGELGRKPYLAKQALVFMVRGIYSNWKLPLSFIFTASGVRAEDLHTILKTNLQALNEVGLHPVSITCDQSSTNQKLFKILNISVDKPYFTLAERKYFAIFDVPHLFKTIRNNLLDADFIYDNKKVSFGDVRVVYSIDKASKTGKALPKLSDIHINPNNFQKMNVRLAVQVLSHSVSAAIRTAKETGELNTATADNTANFIELINDTFDILNSRILNSKKKYCKALSAANLDESSTSDESPLSSPSKNCVSAPEYEVTMEECSVVYFAGYLAKKSLDKFSCDNCRRTLTQDTDLTDKHDILLTVL</sequence>
<keyword evidence="6" id="KW-0812">Transmembrane</keyword>
<evidence type="ECO:0000259" key="7">
    <source>
        <dbReference type="PROSITE" id="PS50950"/>
    </source>
</evidence>
<protein>
    <submittedName>
        <fullName evidence="8">THAP domain</fullName>
    </submittedName>
</protein>
<dbReference type="GO" id="GO:0043565">
    <property type="term" value="F:sequence-specific DNA binding"/>
    <property type="evidence" value="ECO:0007669"/>
    <property type="project" value="InterPro"/>
</dbReference>
<dbReference type="PANTHER" id="PTHR46600:SF11">
    <property type="entry name" value="THAP DOMAIN-CONTAINING PROTEIN 10"/>
    <property type="match status" value="1"/>
</dbReference>
<evidence type="ECO:0000256" key="3">
    <source>
        <dbReference type="ARBA" id="ARBA00022833"/>
    </source>
</evidence>
<evidence type="ECO:0000256" key="6">
    <source>
        <dbReference type="SAM" id="Phobius"/>
    </source>
</evidence>
<dbReference type="SUPFAM" id="SSF57716">
    <property type="entry name" value="Glucocorticoid receptor-like (DNA-binding domain)"/>
    <property type="match status" value="1"/>
</dbReference>
<keyword evidence="4 5" id="KW-0238">DNA-binding</keyword>
<evidence type="ECO:0000256" key="4">
    <source>
        <dbReference type="ARBA" id="ARBA00023125"/>
    </source>
</evidence>
<evidence type="ECO:0000313" key="9">
    <source>
        <dbReference type="Proteomes" id="UP001458880"/>
    </source>
</evidence>
<dbReference type="InterPro" id="IPR048366">
    <property type="entry name" value="TNP-like_GBD"/>
</dbReference>
<organism evidence="8 9">
    <name type="scientific">Popillia japonica</name>
    <name type="common">Japanese beetle</name>
    <dbReference type="NCBI Taxonomy" id="7064"/>
    <lineage>
        <taxon>Eukaryota</taxon>
        <taxon>Metazoa</taxon>
        <taxon>Ecdysozoa</taxon>
        <taxon>Arthropoda</taxon>
        <taxon>Hexapoda</taxon>
        <taxon>Insecta</taxon>
        <taxon>Pterygota</taxon>
        <taxon>Neoptera</taxon>
        <taxon>Endopterygota</taxon>
        <taxon>Coleoptera</taxon>
        <taxon>Polyphaga</taxon>
        <taxon>Scarabaeiformia</taxon>
        <taxon>Scarabaeidae</taxon>
        <taxon>Rutelinae</taxon>
        <taxon>Popillia</taxon>
    </lineage>
</organism>
<gene>
    <name evidence="8" type="ORF">QE152_g17082</name>
</gene>
<dbReference type="Pfam" id="PF21788">
    <property type="entry name" value="TNP-like_GBD"/>
    <property type="match status" value="1"/>
</dbReference>
<keyword evidence="3" id="KW-0862">Zinc</keyword>
<keyword evidence="6" id="KW-0472">Membrane</keyword>
<dbReference type="AlphaFoldDB" id="A0AAW1L599"/>
<name>A0AAW1L599_POPJA</name>
<keyword evidence="2 5" id="KW-0863">Zinc-finger</keyword>
<comment type="caution">
    <text evidence="8">The sequence shown here is derived from an EMBL/GenBank/DDBJ whole genome shotgun (WGS) entry which is preliminary data.</text>
</comment>
<dbReference type="InterPro" id="IPR006612">
    <property type="entry name" value="THAP_Znf"/>
</dbReference>
<dbReference type="EMBL" id="JASPKY010000168">
    <property type="protein sequence ID" value="KAK9728642.1"/>
    <property type="molecule type" value="Genomic_DNA"/>
</dbReference>
<dbReference type="InterPro" id="IPR048365">
    <property type="entry name" value="TNP-like_RNaseH_N"/>
</dbReference>
<feature type="domain" description="THAP-type" evidence="7">
    <location>
        <begin position="37"/>
        <end position="118"/>
    </location>
</feature>
<keyword evidence="9" id="KW-1185">Reference proteome</keyword>
<evidence type="ECO:0000256" key="1">
    <source>
        <dbReference type="ARBA" id="ARBA00022723"/>
    </source>
</evidence>
<dbReference type="PROSITE" id="PS50950">
    <property type="entry name" value="ZF_THAP"/>
    <property type="match status" value="1"/>
</dbReference>
<keyword evidence="6" id="KW-1133">Transmembrane helix</keyword>
<dbReference type="InterPro" id="IPR026516">
    <property type="entry name" value="THAP1/10"/>
</dbReference>
<dbReference type="Proteomes" id="UP001458880">
    <property type="component" value="Unassembled WGS sequence"/>
</dbReference>
<dbReference type="GO" id="GO:0008270">
    <property type="term" value="F:zinc ion binding"/>
    <property type="evidence" value="ECO:0007669"/>
    <property type="project" value="UniProtKB-KW"/>
</dbReference>
<keyword evidence="1" id="KW-0479">Metal-binding</keyword>
<evidence type="ECO:0000256" key="2">
    <source>
        <dbReference type="ARBA" id="ARBA00022771"/>
    </source>
</evidence>
<proteinExistence type="predicted"/>
<dbReference type="Pfam" id="PF05485">
    <property type="entry name" value="THAP"/>
    <property type="match status" value="1"/>
</dbReference>
<dbReference type="SMART" id="SM00980">
    <property type="entry name" value="THAP"/>
    <property type="match status" value="1"/>
</dbReference>
<feature type="transmembrane region" description="Helical" evidence="6">
    <location>
        <begin position="29"/>
        <end position="47"/>
    </location>
</feature>